<accession>F2ASB0</accession>
<name>F2ASB0_RHOBT</name>
<sequence>MSIGETSNYDRINDYASVRISLARPQDIKAWSFGEVKKTRNDQLSNLPS</sequence>
<reference evidence="1 2" key="1">
    <citation type="journal article" date="2013" name="Mar. Genomics">
        <title>Expression of sulfatases in Rhodopirellula baltica and the diversity of sulfatases in the genus Rhodopirellula.</title>
        <authorList>
            <person name="Wegner C.E."/>
            <person name="Richter-Heitmann T."/>
            <person name="Klindworth A."/>
            <person name="Klockow C."/>
            <person name="Richter M."/>
            <person name="Achstetter T."/>
            <person name="Glockner F.O."/>
            <person name="Harder J."/>
        </authorList>
    </citation>
    <scope>NUCLEOTIDE SEQUENCE [LARGE SCALE GENOMIC DNA]</scope>
    <source>
        <strain evidence="1 2">WH47</strain>
    </source>
</reference>
<proteinExistence type="predicted"/>
<evidence type="ECO:0000313" key="2">
    <source>
        <dbReference type="Proteomes" id="UP000006222"/>
    </source>
</evidence>
<protein>
    <recommendedName>
        <fullName evidence="3">DNA-directed RNA polymerase</fullName>
    </recommendedName>
</protein>
<dbReference type="PATRIC" id="fig|991778.3.peg.2763"/>
<evidence type="ECO:0008006" key="3">
    <source>
        <dbReference type="Google" id="ProtNLM"/>
    </source>
</evidence>
<dbReference type="Proteomes" id="UP000006222">
    <property type="component" value="Unassembled WGS sequence"/>
</dbReference>
<organism evidence="1 2">
    <name type="scientific">Rhodopirellula baltica WH47</name>
    <dbReference type="NCBI Taxonomy" id="991778"/>
    <lineage>
        <taxon>Bacteria</taxon>
        <taxon>Pseudomonadati</taxon>
        <taxon>Planctomycetota</taxon>
        <taxon>Planctomycetia</taxon>
        <taxon>Pirellulales</taxon>
        <taxon>Pirellulaceae</taxon>
        <taxon>Rhodopirellula</taxon>
    </lineage>
</organism>
<evidence type="ECO:0000313" key="1">
    <source>
        <dbReference type="EMBL" id="EGF27444.1"/>
    </source>
</evidence>
<gene>
    <name evidence="1" type="ORF">RBWH47_02056</name>
</gene>
<comment type="caution">
    <text evidence="1">The sequence shown here is derived from an EMBL/GenBank/DDBJ whole genome shotgun (WGS) entry which is preliminary data.</text>
</comment>
<dbReference type="EMBL" id="AFAR01000142">
    <property type="protein sequence ID" value="EGF27444.1"/>
    <property type="molecule type" value="Genomic_DNA"/>
</dbReference>
<dbReference type="AlphaFoldDB" id="F2ASB0"/>